<evidence type="ECO:0000256" key="3">
    <source>
        <dbReference type="ARBA" id="ARBA00022676"/>
    </source>
</evidence>
<dbReference type="SUPFAM" id="SSF56601">
    <property type="entry name" value="beta-lactamase/transpeptidase-like"/>
    <property type="match status" value="1"/>
</dbReference>
<organism evidence="11 12">
    <name type="scientific">Cryobacterium algoritolerans</name>
    <dbReference type="NCBI Taxonomy" id="1259184"/>
    <lineage>
        <taxon>Bacteria</taxon>
        <taxon>Bacillati</taxon>
        <taxon>Actinomycetota</taxon>
        <taxon>Actinomycetes</taxon>
        <taxon>Micrococcales</taxon>
        <taxon>Microbacteriaceae</taxon>
        <taxon>Cryobacterium</taxon>
    </lineage>
</organism>
<sequence length="734" mass="78653">MNRAGPVGGDMMRNSGFAERRTISGVFGGLIGLLAMSSAAGLLMAAAVTPVMALSSIAATDTINVFENLPEFLSIDRLSQKSNIYATRSDGTTALLASFYDQNRIEVGLDEISPYVKDAAIASEDPRFYEHGGVDLQGTIRAAVNTFAGGDIQGGSSITQQYVKNVLVQKCEVLSDVAAQHTCYLAATETSADRKLKEMRLAIGIERKYSKNDILRQYLNIAGFGGTVYGIEAAANYYFNTTAANLTLPQAASLVATINNPVKFQLDDPQSETNGAANGYQTNRARRDYILRDMFTHRKITRAEFDAAVRTPVEPSIAEPSTGCQTAAGSAFFCDYVTHVLRNDPTFGADEATRLLNFRRGGYNVYTTIDLDLQNAAENTIRANVPTSYPGWDVGSVISSVQVGTGRVLAMAQNKDYSQDPLVQATGANFTGINYNTDYVDGGSSGFQPGSTYKVFTLAEWLREGHSLNERVDSRRKANWGTFKDSCLGPQNYDRDKWNPKNDANESGAHYSALEATIGSINTGYIGMAKKLDLCGIRQTAEAFGMRRADGDPLLQNAASVIGTNEIAPLSMAVAFAGIANKGVACTPVVIDKILDSTGAEVPVPVSQCTQAVDPAVTAGMAYAMRRVMTNGTAQQSYRDTEPRVPMIGKTGTTDGNKDTWMSGASTKVATVVAVVSLTGETNQRLVYFDSGQAATARHRMWPAVMSVANAKYGGDAFDEAAPNTVIKVGTGPR</sequence>
<keyword evidence="6" id="KW-0511">Multifunctional enzyme</keyword>
<dbReference type="GO" id="GO:0009002">
    <property type="term" value="F:serine-type D-Ala-D-Ala carboxypeptidase activity"/>
    <property type="evidence" value="ECO:0007669"/>
    <property type="project" value="UniProtKB-EC"/>
</dbReference>
<keyword evidence="12" id="KW-1185">Reference proteome</keyword>
<keyword evidence="2" id="KW-0645">Protease</keyword>
<dbReference type="EMBL" id="SOFP01000053">
    <property type="protein sequence ID" value="TFC13640.1"/>
    <property type="molecule type" value="Genomic_DNA"/>
</dbReference>
<dbReference type="InterPro" id="IPR001460">
    <property type="entry name" value="PCN-bd_Tpept"/>
</dbReference>
<keyword evidence="5" id="KW-0378">Hydrolase</keyword>
<evidence type="ECO:0000256" key="7">
    <source>
        <dbReference type="ARBA" id="ARBA00034000"/>
    </source>
</evidence>
<evidence type="ECO:0000256" key="5">
    <source>
        <dbReference type="ARBA" id="ARBA00022801"/>
    </source>
</evidence>
<dbReference type="PANTHER" id="PTHR32282">
    <property type="entry name" value="BINDING PROTEIN TRANSPEPTIDASE, PUTATIVE-RELATED"/>
    <property type="match status" value="1"/>
</dbReference>
<dbReference type="Proteomes" id="UP000298412">
    <property type="component" value="Unassembled WGS sequence"/>
</dbReference>
<dbReference type="Gene3D" id="1.10.3810.10">
    <property type="entry name" value="Biosynthetic peptidoglycan transglycosylase-like"/>
    <property type="match status" value="1"/>
</dbReference>
<evidence type="ECO:0000256" key="6">
    <source>
        <dbReference type="ARBA" id="ARBA00023268"/>
    </source>
</evidence>
<comment type="caution">
    <text evidence="11">The sequence shown here is derived from an EMBL/GenBank/DDBJ whole genome shotgun (WGS) entry which is preliminary data.</text>
</comment>
<accession>A0A4R8WQ56</accession>
<dbReference type="SUPFAM" id="SSF53955">
    <property type="entry name" value="Lysozyme-like"/>
    <property type="match status" value="1"/>
</dbReference>
<evidence type="ECO:0000313" key="12">
    <source>
        <dbReference type="Proteomes" id="UP000298412"/>
    </source>
</evidence>
<evidence type="ECO:0000256" key="8">
    <source>
        <dbReference type="ARBA" id="ARBA00049902"/>
    </source>
</evidence>
<dbReference type="Gene3D" id="3.40.710.10">
    <property type="entry name" value="DD-peptidase/beta-lactamase superfamily"/>
    <property type="match status" value="1"/>
</dbReference>
<keyword evidence="4" id="KW-0808">Transferase</keyword>
<reference evidence="11 12" key="1">
    <citation type="submission" date="2019-03" db="EMBL/GenBank/DDBJ databases">
        <title>Genomics of glacier-inhabiting Cryobacterium strains.</title>
        <authorList>
            <person name="Liu Q."/>
            <person name="Xin Y.-H."/>
        </authorList>
    </citation>
    <scope>NUCLEOTIDE SEQUENCE [LARGE SCALE GENOMIC DNA]</scope>
    <source>
        <strain evidence="11 12">MDT1-3</strain>
    </source>
</reference>
<dbReference type="GO" id="GO:0030288">
    <property type="term" value="C:outer membrane-bounded periplasmic space"/>
    <property type="evidence" value="ECO:0007669"/>
    <property type="project" value="TreeGrafter"/>
</dbReference>
<dbReference type="InterPro" id="IPR012338">
    <property type="entry name" value="Beta-lactam/transpept-like"/>
</dbReference>
<dbReference type="InterPro" id="IPR036950">
    <property type="entry name" value="PBP_transglycosylase"/>
</dbReference>
<protein>
    <submittedName>
        <fullName evidence="11">Penicillin-binding protein</fullName>
    </submittedName>
</protein>
<evidence type="ECO:0000256" key="2">
    <source>
        <dbReference type="ARBA" id="ARBA00022670"/>
    </source>
</evidence>
<dbReference type="GO" id="GO:0009252">
    <property type="term" value="P:peptidoglycan biosynthetic process"/>
    <property type="evidence" value="ECO:0007669"/>
    <property type="project" value="TreeGrafter"/>
</dbReference>
<dbReference type="OrthoDB" id="9766909at2"/>
<evidence type="ECO:0000313" key="11">
    <source>
        <dbReference type="EMBL" id="TFC13640.1"/>
    </source>
</evidence>
<evidence type="ECO:0000259" key="9">
    <source>
        <dbReference type="Pfam" id="PF00905"/>
    </source>
</evidence>
<proteinExistence type="predicted"/>
<dbReference type="InterPro" id="IPR050396">
    <property type="entry name" value="Glycosyltr_51/Transpeptidase"/>
</dbReference>
<dbReference type="GO" id="GO:0008955">
    <property type="term" value="F:peptidoglycan glycosyltransferase activity"/>
    <property type="evidence" value="ECO:0007669"/>
    <property type="project" value="UniProtKB-EC"/>
</dbReference>
<comment type="catalytic activity">
    <reaction evidence="7">
        <text>Preferential cleavage: (Ac)2-L-Lys-D-Ala-|-D-Ala. Also transpeptidation of peptidyl-alanyl moieties that are N-acyl substituents of D-alanine.</text>
        <dbReference type="EC" id="3.4.16.4"/>
    </reaction>
</comment>
<comment type="catalytic activity">
    <reaction evidence="8">
        <text>[GlcNAc-(1-&gt;4)-Mur2Ac(oyl-L-Ala-gamma-D-Glu-L-Lys-D-Ala-D-Ala)](n)-di-trans,octa-cis-undecaprenyl diphosphate + beta-D-GlcNAc-(1-&gt;4)-Mur2Ac(oyl-L-Ala-gamma-D-Glu-L-Lys-D-Ala-D-Ala)-di-trans,octa-cis-undecaprenyl diphosphate = [GlcNAc-(1-&gt;4)-Mur2Ac(oyl-L-Ala-gamma-D-Glu-L-Lys-D-Ala-D-Ala)](n+1)-di-trans,octa-cis-undecaprenyl diphosphate + di-trans,octa-cis-undecaprenyl diphosphate + H(+)</text>
        <dbReference type="Rhea" id="RHEA:23708"/>
        <dbReference type="Rhea" id="RHEA-COMP:9602"/>
        <dbReference type="Rhea" id="RHEA-COMP:9603"/>
        <dbReference type="ChEBI" id="CHEBI:15378"/>
        <dbReference type="ChEBI" id="CHEBI:58405"/>
        <dbReference type="ChEBI" id="CHEBI:60033"/>
        <dbReference type="ChEBI" id="CHEBI:78435"/>
        <dbReference type="EC" id="2.4.99.28"/>
    </reaction>
</comment>
<evidence type="ECO:0000259" key="10">
    <source>
        <dbReference type="Pfam" id="PF00912"/>
    </source>
</evidence>
<dbReference type="Pfam" id="PF00912">
    <property type="entry name" value="Transgly"/>
    <property type="match status" value="1"/>
</dbReference>
<feature type="domain" description="Penicillin-binding protein transpeptidase" evidence="9">
    <location>
        <begin position="403"/>
        <end position="678"/>
    </location>
</feature>
<evidence type="ECO:0000256" key="4">
    <source>
        <dbReference type="ARBA" id="ARBA00022679"/>
    </source>
</evidence>
<name>A0A4R8WQ56_9MICO</name>
<dbReference type="InterPro" id="IPR001264">
    <property type="entry name" value="Glyco_trans_51"/>
</dbReference>
<keyword evidence="1" id="KW-0121">Carboxypeptidase</keyword>
<keyword evidence="3" id="KW-0328">Glycosyltransferase</keyword>
<dbReference type="GO" id="GO:0006508">
    <property type="term" value="P:proteolysis"/>
    <property type="evidence" value="ECO:0007669"/>
    <property type="project" value="UniProtKB-KW"/>
</dbReference>
<dbReference type="PANTHER" id="PTHR32282:SF33">
    <property type="entry name" value="PEPTIDOGLYCAN GLYCOSYLTRANSFERASE"/>
    <property type="match status" value="1"/>
</dbReference>
<dbReference type="GO" id="GO:0008658">
    <property type="term" value="F:penicillin binding"/>
    <property type="evidence" value="ECO:0007669"/>
    <property type="project" value="InterPro"/>
</dbReference>
<dbReference type="InterPro" id="IPR023346">
    <property type="entry name" value="Lysozyme-like_dom_sf"/>
</dbReference>
<evidence type="ECO:0000256" key="1">
    <source>
        <dbReference type="ARBA" id="ARBA00022645"/>
    </source>
</evidence>
<feature type="domain" description="Glycosyl transferase family 51" evidence="10">
    <location>
        <begin position="96"/>
        <end position="294"/>
    </location>
</feature>
<dbReference type="Pfam" id="PF00905">
    <property type="entry name" value="Transpeptidase"/>
    <property type="match status" value="1"/>
</dbReference>
<gene>
    <name evidence="11" type="ORF">E3O19_12070</name>
</gene>
<dbReference type="AlphaFoldDB" id="A0A4R8WQ56"/>